<gene>
    <name evidence="4" type="primary">27</name>
    <name evidence="4" type="ORF">SEA_NIGHTMARE_27</name>
</gene>
<feature type="transmembrane region" description="Helical" evidence="2">
    <location>
        <begin position="1098"/>
        <end position="1122"/>
    </location>
</feature>
<dbReference type="GO" id="GO:0098003">
    <property type="term" value="P:viral tail assembly"/>
    <property type="evidence" value="ECO:0007669"/>
    <property type="project" value="UniProtKB-KW"/>
</dbReference>
<feature type="transmembrane region" description="Helical" evidence="2">
    <location>
        <begin position="1042"/>
        <end position="1060"/>
    </location>
</feature>
<evidence type="ECO:0000256" key="2">
    <source>
        <dbReference type="SAM" id="Phobius"/>
    </source>
</evidence>
<feature type="transmembrane region" description="Helical" evidence="2">
    <location>
        <begin position="1129"/>
        <end position="1152"/>
    </location>
</feature>
<dbReference type="NCBIfam" id="TIGR02675">
    <property type="entry name" value="tape_meas_nterm"/>
    <property type="match status" value="1"/>
</dbReference>
<dbReference type="InterPro" id="IPR013491">
    <property type="entry name" value="Tape_meas_N"/>
</dbReference>
<keyword evidence="1" id="KW-1245">Viral tail assembly</keyword>
<evidence type="ECO:0000313" key="4">
    <source>
        <dbReference type="EMBL" id="ASM62303.1"/>
    </source>
</evidence>
<protein>
    <submittedName>
        <fullName evidence="4">Tape measure protein</fullName>
    </submittedName>
</protein>
<sequence>MSSIDERVVQMKFDNGQFAKGVADTRGALDKLKQGLNLDSATKSLDGLDAAGKRFSLAGIAQGVSDLSQKFSAMSIIGITALTNITNKAINAGMAFANSFTMQPIMDGFNEYEQKMGSIQTILANTARHGTGLDEVKTSLEELNAYSDKTIYNFGDMTRNIGMFTNAGIKLEDATAMIKGFSNEAAMSGTNAQQAAGAAYQLSQAMSKGKVTLEDWRSLTNASMGNKNMQLGLIDIAKAMGTLEKAGVSAESVQKDFNGTLEKGWLSADVMTTYLKIQAGEMDAAAMKQAGLTDAQIDNFLKMQKIAEESATKVRTWTQLIGTLKESIGSSWATTFELLLGDFNEATELFTNVNDTLGGMIGKVGEARNNLIKGWVDAGGRTELISGISAAFNALVSVMKVAGDAWRSVFPPITVDTLTSLTGKLTAFLKGLQPSAETLNKLSRIFKGLFSIMDIGWTTVMLLWGVFQRLFSGLGPASDGLLELIARFGDFITKLAETYKNSDKVHAFFVGLTPILKAPGQAINWLVEQLVKLWDKLKMFKPNFDTSGFATGFNNLQAALAKLKPSGDAVHKVWSGVVELFKKVMDIGKQLGRELGEFFSKLAPEISNGFANINWGVIMGMLGTGLLASIALMIKKFTGGGLIQQIKDAFFGDGDEEDDGPGFLDRIKETLGGVTDTLSQMQTTLKAGTLVAIAAALALMAYSLSEIAKIEPGRIVGALGAMTAMMGQLIGAMILFDRINPVTSIGKLVGLGTSMILLAIAINILTDAVKELGKLDFKELLKGIGAVTALLMGMAVAARIMSTQNGVLVRTGISMILLAAAIKILASAVGDFAGMDWQKMMQGLIGVGAVLGGLVLFTQLAKANKGAVGSAVGLILLGVAIKILASAVADFAAMDWQKMMQGLVAMGMVLGGLAVFSNLVNPGQMISMGVSLVVIAASMKIFASALSDLGNLDWQKMMQGLIAMGIIMGGIAIFSNIVNPAGMIIMAASMIVIAIALDQLANVLEKLGGMTWEEVVRGLVALAGSLLIMAGAMYLMSAALPGAAALLVMAAALRVFLPVLQAMGNMSWEQIWTGIGALALSLLTLGVAGAVLGILSPLFLAFGAALLVVGAGALLTGAGMLMMATALTALSVAGAVGLGVLVAGVTALLGLIPYGVTQIGLGIVAFTKVIGENIPTFVEAAVKMLLGFLEGLRKVLPEIVQFVVDMLIKILTTIEAHLPQIVQSGFNILIGFLQGIANNIGRVVTVAVDIIVNFLNGIANNIGRIVEAGANLIVKFLEGIGNNIGKITDAGADLIIKAINAVTNTINTRSGELREAGGKLAIAIADGMTGGMASKAANIAQQAWDLGAKAIASIKSAIDSHSPSKESRKLGAYLGQGFALGIRDLGYMSQRSAGEVGSSALEAMKASIANAGKDLDGGMTMHPTITPVLDLSGVRKESDRIAGMLTLPALDIMGTYQTAAAVVASQREQARIDAENDEYYPGDEPRGQNITYIQNLNSPKPLSREEIYRGTRNQLSEIKSSKGVLTANAV</sequence>
<evidence type="ECO:0000313" key="5">
    <source>
        <dbReference type="Proteomes" id="UP000222317"/>
    </source>
</evidence>
<accession>A0A221J6H5</accession>
<evidence type="ECO:0000259" key="3">
    <source>
        <dbReference type="Pfam" id="PF20155"/>
    </source>
</evidence>
<feature type="transmembrane region" description="Helical" evidence="2">
    <location>
        <begin position="926"/>
        <end position="946"/>
    </location>
</feature>
<feature type="transmembrane region" description="Helical" evidence="2">
    <location>
        <begin position="867"/>
        <end position="891"/>
    </location>
</feature>
<feature type="domain" description="Tape measure protein N-terminal" evidence="3">
    <location>
        <begin position="130"/>
        <end position="289"/>
    </location>
</feature>
<reference evidence="4 5" key="1">
    <citation type="submission" date="2017-05" db="EMBL/GenBank/DDBJ databases">
        <authorList>
            <person name="Sperratore M."/>
            <person name="Moy E.A."/>
            <person name="Dunbar D."/>
            <person name="Schmidt R."/>
            <person name="Baltzegar D.A."/>
            <person name="Young E.C."/>
            <person name="Sides K.F."/>
            <person name="Macialek J."/>
            <person name="Stoner T.H."/>
            <person name="Garlena R.A."/>
            <person name="Russell D.A."/>
            <person name="Pope W.H."/>
            <person name="Jacobs-Sera D."/>
            <person name="Hatfull G.F."/>
        </authorList>
    </citation>
    <scope>NUCLEOTIDE SEQUENCE [LARGE SCALE GENOMIC DNA]</scope>
</reference>
<feature type="transmembrane region" description="Helical" evidence="2">
    <location>
        <begin position="958"/>
        <end position="978"/>
    </location>
</feature>
<feature type="transmembrane region" description="Helical" evidence="2">
    <location>
        <begin position="903"/>
        <end position="920"/>
    </location>
</feature>
<dbReference type="Proteomes" id="UP000222317">
    <property type="component" value="Segment"/>
</dbReference>
<evidence type="ECO:0000256" key="1">
    <source>
        <dbReference type="ARBA" id="ARBA00022465"/>
    </source>
</evidence>
<keyword evidence="2" id="KW-0812">Transmembrane</keyword>
<dbReference type="EMBL" id="MF140423">
    <property type="protein sequence ID" value="ASM62303.1"/>
    <property type="molecule type" value="Genomic_DNA"/>
</dbReference>
<dbReference type="RefSeq" id="YP_010749950.1">
    <property type="nucleotide sequence ID" value="NC_073328.1"/>
</dbReference>
<feature type="transmembrane region" description="Helical" evidence="2">
    <location>
        <begin position="613"/>
        <end position="634"/>
    </location>
</feature>
<feature type="transmembrane region" description="Helical" evidence="2">
    <location>
        <begin position="748"/>
        <end position="768"/>
    </location>
</feature>
<dbReference type="GeneID" id="79993295"/>
<organism evidence="4 5">
    <name type="scientific">Arthrobacter phage Nightmare</name>
    <dbReference type="NCBI Taxonomy" id="2015864"/>
    <lineage>
        <taxon>Viruses</taxon>
        <taxon>Duplodnaviria</taxon>
        <taxon>Heunggongvirae</taxon>
        <taxon>Uroviricota</taxon>
        <taxon>Caudoviricetes</taxon>
        <taxon>Gordonvirus</taxon>
        <taxon>Gordonvirus nightmare</taxon>
    </lineage>
</organism>
<feature type="transmembrane region" description="Helical" evidence="2">
    <location>
        <begin position="1072"/>
        <end position="1092"/>
    </location>
</feature>
<feature type="transmembrane region" description="Helical" evidence="2">
    <location>
        <begin position="841"/>
        <end position="861"/>
    </location>
</feature>
<feature type="transmembrane region" description="Helical" evidence="2">
    <location>
        <begin position="1016"/>
        <end position="1036"/>
    </location>
</feature>
<feature type="transmembrane region" description="Helical" evidence="2">
    <location>
        <begin position="716"/>
        <end position="736"/>
    </location>
</feature>
<proteinExistence type="predicted"/>
<feature type="transmembrane region" description="Helical" evidence="2">
    <location>
        <begin position="687"/>
        <end position="704"/>
    </location>
</feature>
<feature type="transmembrane region" description="Helical" evidence="2">
    <location>
        <begin position="780"/>
        <end position="801"/>
    </location>
</feature>
<keyword evidence="2" id="KW-0472">Membrane</keyword>
<dbReference type="Pfam" id="PF20155">
    <property type="entry name" value="TMP_3"/>
    <property type="match status" value="1"/>
</dbReference>
<feature type="transmembrane region" description="Helical" evidence="2">
    <location>
        <begin position="807"/>
        <end position="829"/>
    </location>
</feature>
<name>A0A221J6H5_9CAUD</name>
<keyword evidence="2" id="KW-1133">Transmembrane helix</keyword>
<keyword evidence="5" id="KW-1185">Reference proteome</keyword>
<keyword evidence="1" id="KW-1188">Viral release from host cell</keyword>
<dbReference type="KEGG" id="vg:79993295"/>